<proteinExistence type="predicted"/>
<evidence type="ECO:0000313" key="3">
    <source>
        <dbReference type="Proteomes" id="UP001230051"/>
    </source>
</evidence>
<dbReference type="AlphaFoldDB" id="A0AAD8CF89"/>
<accession>A0AAD8CF89</accession>
<organism evidence="2 3">
    <name type="scientific">Acipenser oxyrinchus oxyrinchus</name>
    <dbReference type="NCBI Taxonomy" id="40147"/>
    <lineage>
        <taxon>Eukaryota</taxon>
        <taxon>Metazoa</taxon>
        <taxon>Chordata</taxon>
        <taxon>Craniata</taxon>
        <taxon>Vertebrata</taxon>
        <taxon>Euteleostomi</taxon>
        <taxon>Actinopterygii</taxon>
        <taxon>Chondrostei</taxon>
        <taxon>Acipenseriformes</taxon>
        <taxon>Acipenseridae</taxon>
        <taxon>Acipenser</taxon>
    </lineage>
</organism>
<feature type="signal peptide" evidence="1">
    <location>
        <begin position="1"/>
        <end position="20"/>
    </location>
</feature>
<protein>
    <submittedName>
        <fullName evidence="2">Otoancorin</fullName>
    </submittedName>
</protein>
<reference evidence="2" key="1">
    <citation type="submission" date="2022-02" db="EMBL/GenBank/DDBJ databases">
        <title>Atlantic sturgeon de novo genome assembly.</title>
        <authorList>
            <person name="Stock M."/>
            <person name="Klopp C."/>
            <person name="Guiguen Y."/>
            <person name="Cabau C."/>
            <person name="Parinello H."/>
            <person name="Santidrian Yebra-Pimentel E."/>
            <person name="Kuhl H."/>
            <person name="Dirks R.P."/>
            <person name="Guessner J."/>
            <person name="Wuertz S."/>
            <person name="Du K."/>
            <person name="Schartl M."/>
        </authorList>
    </citation>
    <scope>NUCLEOTIDE SEQUENCE</scope>
    <source>
        <strain evidence="2">STURGEONOMICS-FGT-2020</strain>
        <tissue evidence="2">Whole blood</tissue>
    </source>
</reference>
<keyword evidence="1" id="KW-0732">Signal</keyword>
<gene>
    <name evidence="2" type="ORF">AOXY_G34637</name>
</gene>
<sequence length="92" mass="10012">MVSAAAWLWILSVAAQQAWTTSLPMMPAMNFTLQGFPPAYLRTAERLVSQCFGNDNSIPQRLADLLGSSTVQFVNMTRPSLSSCRPSLCSTA</sequence>
<name>A0AAD8CF89_ACIOX</name>
<feature type="chain" id="PRO_5042135420" evidence="1">
    <location>
        <begin position="21"/>
        <end position="92"/>
    </location>
</feature>
<keyword evidence="3" id="KW-1185">Reference proteome</keyword>
<comment type="caution">
    <text evidence="2">The sequence shown here is derived from an EMBL/GenBank/DDBJ whole genome shotgun (WGS) entry which is preliminary data.</text>
</comment>
<dbReference type="Proteomes" id="UP001230051">
    <property type="component" value="Unassembled WGS sequence"/>
</dbReference>
<evidence type="ECO:0000256" key="1">
    <source>
        <dbReference type="SAM" id="SignalP"/>
    </source>
</evidence>
<dbReference type="EMBL" id="JAGXEW010000071">
    <property type="protein sequence ID" value="KAK1149795.1"/>
    <property type="molecule type" value="Genomic_DNA"/>
</dbReference>
<evidence type="ECO:0000313" key="2">
    <source>
        <dbReference type="EMBL" id="KAK1149795.1"/>
    </source>
</evidence>